<dbReference type="Proteomes" id="UP000031561">
    <property type="component" value="Unassembled WGS sequence"/>
</dbReference>
<dbReference type="EMBL" id="JTHE03000035">
    <property type="protein sequence ID" value="MCM1982219.1"/>
    <property type="molecule type" value="Genomic_DNA"/>
</dbReference>
<evidence type="ECO:0000313" key="1">
    <source>
        <dbReference type="EMBL" id="MCM1982219.1"/>
    </source>
</evidence>
<feature type="non-terminal residue" evidence="1">
    <location>
        <position position="1"/>
    </location>
</feature>
<comment type="caution">
    <text evidence="1">The sequence shown here is derived from an EMBL/GenBank/DDBJ whole genome shotgun (WGS) entry which is preliminary data.</text>
</comment>
<proteinExistence type="predicted"/>
<organism evidence="1 2">
    <name type="scientific">Lyngbya confervoides BDU141951</name>
    <dbReference type="NCBI Taxonomy" id="1574623"/>
    <lineage>
        <taxon>Bacteria</taxon>
        <taxon>Bacillati</taxon>
        <taxon>Cyanobacteriota</taxon>
        <taxon>Cyanophyceae</taxon>
        <taxon>Oscillatoriophycideae</taxon>
        <taxon>Oscillatoriales</taxon>
        <taxon>Microcoleaceae</taxon>
        <taxon>Lyngbya</taxon>
    </lineage>
</organism>
<name>A0ABD4T114_9CYAN</name>
<dbReference type="RefSeq" id="WP_236096078.1">
    <property type="nucleotide sequence ID" value="NZ_JTHE03000035.1"/>
</dbReference>
<gene>
    <name evidence="1" type="ORF">QQ91_0005175</name>
</gene>
<protein>
    <recommendedName>
        <fullName evidence="3">Baseplate protein J-like domain-containing protein</fullName>
    </recommendedName>
</protein>
<evidence type="ECO:0008006" key="3">
    <source>
        <dbReference type="Google" id="ProtNLM"/>
    </source>
</evidence>
<sequence>PSMTPPSLGSFEFDQSNSVAQAQLAVQGEGLAQEIAGQIPSQELIEQIPAQVNPALSGAIVTQSFLHNPTRLVLDAVYPEIAPGDRILIERDRQLQVRTVDNLDLFAAPVSEPVLELTDPPTIPVTRVRLSQPLPAAWIATPSRLTVHFQMVSAGALTRVAKLHLDQGDFEPNGLALEGLIEPLPDGVAAPGALLLQDAMDQGRQVSGAIAINPQGQGKVTLDQDTDPFQPRLRTPVTIFGNVIQASRGESVIDEVLGSGDAAQPFQTFALQKSPLTYFNDPAAPNGRRSTLSVRVNRVLWREVPSFFGQGPQDQVYIVRQSEQQETTLTFGDGKTGARLPTGIDNVIATYRYGAGAAKPPAGAIAQLAKPVAGLRRVVSPVAAGGGADADRPQDIRRNAPTSALILGRAISTLDFEALAREFGGVINAQATWAWDETTQRAVVKVWFIGDGGDLAADLRSFLQGQADPTTPLVVTEAIAQPSSLVLDVTLDPRFTPALVEDALRQALVHEETGLLALANLAIGRPLFRSQLFATLLAVEGTCGVRAITVDGSPAPFAMTSPEGTYRDFLANLEISTTPASTLQEVSGL</sequence>
<evidence type="ECO:0000313" key="2">
    <source>
        <dbReference type="Proteomes" id="UP000031561"/>
    </source>
</evidence>
<accession>A0ABD4T114</accession>
<reference evidence="1 2" key="1">
    <citation type="journal article" date="2015" name="Genome Announc.">
        <title>Draft Genome Sequence of Filamentous Marine Cyanobacterium Lyngbya confervoides Strain BDU141951.</title>
        <authorList>
            <person name="Chandrababunaidu M.M."/>
            <person name="Sen D."/>
            <person name="Tripathy S."/>
        </authorList>
    </citation>
    <scope>NUCLEOTIDE SEQUENCE [LARGE SCALE GENOMIC DNA]</scope>
    <source>
        <strain evidence="1 2">BDU141951</strain>
    </source>
</reference>
<keyword evidence="2" id="KW-1185">Reference proteome</keyword>
<dbReference type="AlphaFoldDB" id="A0ABD4T114"/>